<sequence>MLSRLIELSERAPKDFTLALGFSILSALYLLRRWLLPKPIPGIPYNENAVKSFMGDIPEFRDAPNRREWWAQQPARHQSPIVQVFMRPFGAPWVFVADYFESSDICMRRLKEFDRSNVTWEQFNGVVPGHHITLKSSDPKFKKNKELIRDLMAPNFLHQASAPEIHDKFSVLLKLWDRKLDLSGGRPFDIAQDIHNSALDIILGASFGIDSGDGQIGRQLEELKTKTVSGGEDDLFEFEDVSIDEEQSCFTTLADSVGLSMRSPLPTIHHFLYRNLSPKMRRARAGRDRLRDREIAKSIERRESGQPQRCALDNMLAREDAIAEKEGRKPNYRSQTIMSELMGYLVAGHETTSAVLRWGMKYMTANQRVQLLLREAIVNAHPQAKKDNRVPTTEEILKAHIPYLDAVTEEMLRHSRVAPVTLRQATVDTQILGKFIPKGTTVGFLGNGPGVVMPTIPVTTKRSEAALAHMERTQLFDDEDLAQFVPERWLTTSVNDKGEEETVFDPQKRPAQAFGLGPRGCFGKKLAYIEIKIFITLFFWVFKLEPIKPELATEDEMLALTRSPKNVTNPPLISFSIEERKGANTISSLGSLHDIDIWLCLTTGRKVLELHSMKVWLIPMFNFCMLLKTHNKQFGGPCLIWGAKTAYILAQSLFLAMYRKRMFTSCASANFMVYHLCFYRNMTWDRYELGRRNIFYDEKKPLIPVNVFPPHVERVRRLVTDLSCVVNGEGLINKNELISDDKLKPLLDGANPDPALVEAQKTLSKSHSLVNGGYKEDEWQAFYAKHFFERLDDSLLLSKDDTRRKDEKAGIAPFKILSSPQPDHAFFFPIYHNRHPAGIPTVVDPNARQWNRAQETSAMEPFTWSTLKRLHGFGLEPAPSHVFEKPPLEANLKCYPWLVVEYKKETQDDGPVRDVCCQAANAAACAISLIRHTAQFAVKLPKHAHIPPIPVITTIGPSVKVWIMYYATDFDAPCCHRETTEEIVKRRKEGHIMRVIWSGEMTKLADIVMFQMILDNAHTWAARAFKPLMASYIEQWQYVFDESTVSESSGHNSAFFLSKKRREKTIEQRRAIVPLVQGLLDDQATMELDGMANKKVTPLLLGLMMHQIYSLEKELIASEVDRVVSQKLEGLSMGGLAPGKQYSSRGEENSRSQAHSDCGSDHQESIFGSRQTSQYLPLDIDDPNDSDYRPSQDSSASVQTTSFVALAAPQSNATDALPSTYEFSFNSSARVVSKDAQVQSLGPNADRPFHSPNRDGRETPSTPGGQVTPKASPSTLFSTVLSTLSTSSDGEVSREISKGTTPSRLPVVTGPLSLGTRGRSPGRQLGLPYSLHPLMENDGENSKAQGAGQDENDYIDLTRDSQEDAS</sequence>
<feature type="compositionally biased region" description="Polar residues" evidence="7">
    <location>
        <begin position="1259"/>
        <end position="1271"/>
    </location>
</feature>
<dbReference type="PROSITE" id="PS00086">
    <property type="entry name" value="CYTOCHROME_P450"/>
    <property type="match status" value="1"/>
</dbReference>
<keyword evidence="9" id="KW-1185">Reference proteome</keyword>
<dbReference type="RefSeq" id="XP_037206378.1">
    <property type="nucleotide sequence ID" value="XM_037353146.1"/>
</dbReference>
<feature type="compositionally biased region" description="Basic and acidic residues" evidence="7">
    <location>
        <begin position="1356"/>
        <end position="1366"/>
    </location>
</feature>
<dbReference type="Pfam" id="PF00067">
    <property type="entry name" value="p450"/>
    <property type="match status" value="2"/>
</dbReference>
<organism evidence="8 9">
    <name type="scientific">Fusarium tjaetaba</name>
    <dbReference type="NCBI Taxonomy" id="1567544"/>
    <lineage>
        <taxon>Eukaryota</taxon>
        <taxon>Fungi</taxon>
        <taxon>Dikarya</taxon>
        <taxon>Ascomycota</taxon>
        <taxon>Pezizomycotina</taxon>
        <taxon>Sordariomycetes</taxon>
        <taxon>Hypocreomycetidae</taxon>
        <taxon>Hypocreales</taxon>
        <taxon>Nectriaceae</taxon>
        <taxon>Fusarium</taxon>
        <taxon>Fusarium fujikuroi species complex</taxon>
    </lineage>
</organism>
<protein>
    <submittedName>
        <fullName evidence="8">TRI13-cytochrome P450</fullName>
    </submittedName>
</protein>
<dbReference type="InterPro" id="IPR050121">
    <property type="entry name" value="Cytochrome_P450_monoxygenase"/>
</dbReference>
<evidence type="ECO:0000313" key="9">
    <source>
        <dbReference type="Proteomes" id="UP000530670"/>
    </source>
</evidence>
<dbReference type="SUPFAM" id="SSF48264">
    <property type="entry name" value="Cytochrome P450"/>
    <property type="match status" value="1"/>
</dbReference>
<gene>
    <name evidence="8" type="ORF">FTJAE_6525</name>
</gene>
<reference evidence="8 9" key="1">
    <citation type="submission" date="2020-05" db="EMBL/GenBank/DDBJ databases">
        <title>Identification and distribution of gene clusters putatively required for synthesis of sphingolipid metabolism inhibitors in phylogenetically diverse species of the filamentous fungus Fusarium.</title>
        <authorList>
            <person name="Kim H.-S."/>
            <person name="Busman M."/>
            <person name="Brown D.W."/>
            <person name="Divon H."/>
            <person name="Uhlig S."/>
            <person name="Proctor R.H."/>
        </authorList>
    </citation>
    <scope>NUCLEOTIDE SEQUENCE [LARGE SCALE GENOMIC DNA]</scope>
    <source>
        <strain evidence="8 9">NRRL 66243</strain>
    </source>
</reference>
<evidence type="ECO:0000256" key="3">
    <source>
        <dbReference type="ARBA" id="ARBA00022617"/>
    </source>
</evidence>
<evidence type="ECO:0000256" key="1">
    <source>
        <dbReference type="ARBA" id="ARBA00001971"/>
    </source>
</evidence>
<dbReference type="GeneID" id="59305416"/>
<keyword evidence="3 6" id="KW-0349">Heme</keyword>
<evidence type="ECO:0000256" key="2">
    <source>
        <dbReference type="ARBA" id="ARBA00010617"/>
    </source>
</evidence>
<feature type="region of interest" description="Disordered" evidence="7">
    <location>
        <begin position="1234"/>
        <end position="1366"/>
    </location>
</feature>
<dbReference type="EMBL" id="JAAQRI010000127">
    <property type="protein sequence ID" value="KAF5634998.1"/>
    <property type="molecule type" value="Genomic_DNA"/>
</dbReference>
<evidence type="ECO:0000256" key="6">
    <source>
        <dbReference type="PIRSR" id="PIRSR602401-1"/>
    </source>
</evidence>
<dbReference type="GO" id="GO:0016705">
    <property type="term" value="F:oxidoreductase activity, acting on paired donors, with incorporation or reduction of molecular oxygen"/>
    <property type="evidence" value="ECO:0007669"/>
    <property type="project" value="InterPro"/>
</dbReference>
<dbReference type="InterPro" id="IPR017972">
    <property type="entry name" value="Cyt_P450_CS"/>
</dbReference>
<dbReference type="GO" id="GO:0004497">
    <property type="term" value="F:monooxygenase activity"/>
    <property type="evidence" value="ECO:0007669"/>
    <property type="project" value="InterPro"/>
</dbReference>
<dbReference type="InterPro" id="IPR036396">
    <property type="entry name" value="Cyt_P450_sf"/>
</dbReference>
<dbReference type="GO" id="GO:0005506">
    <property type="term" value="F:iron ion binding"/>
    <property type="evidence" value="ECO:0007669"/>
    <property type="project" value="InterPro"/>
</dbReference>
<dbReference type="PANTHER" id="PTHR24305">
    <property type="entry name" value="CYTOCHROME P450"/>
    <property type="match status" value="1"/>
</dbReference>
<evidence type="ECO:0000313" key="8">
    <source>
        <dbReference type="EMBL" id="KAF5634998.1"/>
    </source>
</evidence>
<dbReference type="PRINTS" id="PR00463">
    <property type="entry name" value="EP450I"/>
</dbReference>
<evidence type="ECO:0000256" key="4">
    <source>
        <dbReference type="ARBA" id="ARBA00022723"/>
    </source>
</evidence>
<evidence type="ECO:0000256" key="7">
    <source>
        <dbReference type="SAM" id="MobiDB-lite"/>
    </source>
</evidence>
<feature type="compositionally biased region" description="Low complexity" evidence="7">
    <location>
        <begin position="1272"/>
        <end position="1288"/>
    </location>
</feature>
<comment type="caution">
    <text evidence="8">The sequence shown here is derived from an EMBL/GenBank/DDBJ whole genome shotgun (WGS) entry which is preliminary data.</text>
</comment>
<dbReference type="Gene3D" id="1.10.630.10">
    <property type="entry name" value="Cytochrome P450"/>
    <property type="match status" value="1"/>
</dbReference>
<name>A0A8H5VUL7_9HYPO</name>
<accession>A0A8H5VUL7</accession>
<feature type="compositionally biased region" description="Polar residues" evidence="7">
    <location>
        <begin position="1166"/>
        <end position="1175"/>
    </location>
</feature>
<comment type="similarity">
    <text evidence="2">Belongs to the cytochrome P450 family.</text>
</comment>
<dbReference type="PRINTS" id="PR00385">
    <property type="entry name" value="P450"/>
</dbReference>
<dbReference type="InterPro" id="IPR002401">
    <property type="entry name" value="Cyt_P450_E_grp-I"/>
</dbReference>
<dbReference type="OrthoDB" id="1470350at2759"/>
<dbReference type="InterPro" id="IPR001128">
    <property type="entry name" value="Cyt_P450"/>
</dbReference>
<dbReference type="GO" id="GO:0020037">
    <property type="term" value="F:heme binding"/>
    <property type="evidence" value="ECO:0007669"/>
    <property type="project" value="InterPro"/>
</dbReference>
<keyword evidence="5 6" id="KW-0408">Iron</keyword>
<feature type="binding site" description="axial binding residue" evidence="6">
    <location>
        <position position="521"/>
    </location>
    <ligand>
        <name>heme</name>
        <dbReference type="ChEBI" id="CHEBI:30413"/>
    </ligand>
    <ligandPart>
        <name>Fe</name>
        <dbReference type="ChEBI" id="CHEBI:18248"/>
    </ligandPart>
</feature>
<dbReference type="PANTHER" id="PTHR24305:SF232">
    <property type="entry name" value="P450, PUTATIVE (EUROFUNG)-RELATED"/>
    <property type="match status" value="1"/>
</dbReference>
<feature type="region of interest" description="Disordered" evidence="7">
    <location>
        <begin position="1135"/>
        <end position="1197"/>
    </location>
</feature>
<comment type="cofactor">
    <cofactor evidence="1 6">
        <name>heme</name>
        <dbReference type="ChEBI" id="CHEBI:30413"/>
    </cofactor>
</comment>
<dbReference type="Proteomes" id="UP000530670">
    <property type="component" value="Unassembled WGS sequence"/>
</dbReference>
<keyword evidence="4 6" id="KW-0479">Metal-binding</keyword>
<evidence type="ECO:0000256" key="5">
    <source>
        <dbReference type="ARBA" id="ARBA00023004"/>
    </source>
</evidence>
<feature type="compositionally biased region" description="Basic and acidic residues" evidence="7">
    <location>
        <begin position="1247"/>
        <end position="1258"/>
    </location>
</feature>
<proteinExistence type="inferred from homology"/>